<dbReference type="EMBL" id="BART01007932">
    <property type="protein sequence ID" value="GAG65941.1"/>
    <property type="molecule type" value="Genomic_DNA"/>
</dbReference>
<evidence type="ECO:0000313" key="1">
    <source>
        <dbReference type="EMBL" id="GAG65941.1"/>
    </source>
</evidence>
<name>X1B1S9_9ZZZZ</name>
<comment type="caution">
    <text evidence="1">The sequence shown here is derived from an EMBL/GenBank/DDBJ whole genome shotgun (WGS) entry which is preliminary data.</text>
</comment>
<reference evidence="1" key="1">
    <citation type="journal article" date="2014" name="Front. Microbiol.">
        <title>High frequency of phylogenetically diverse reductive dehalogenase-homologous genes in deep subseafloor sedimentary metagenomes.</title>
        <authorList>
            <person name="Kawai M."/>
            <person name="Futagami T."/>
            <person name="Toyoda A."/>
            <person name="Takaki Y."/>
            <person name="Nishi S."/>
            <person name="Hori S."/>
            <person name="Arai W."/>
            <person name="Tsubouchi T."/>
            <person name="Morono Y."/>
            <person name="Uchiyama I."/>
            <person name="Ito T."/>
            <person name="Fujiyama A."/>
            <person name="Inagaki F."/>
            <person name="Takami H."/>
        </authorList>
    </citation>
    <scope>NUCLEOTIDE SEQUENCE</scope>
    <source>
        <strain evidence="1">Expedition CK06-06</strain>
    </source>
</reference>
<protein>
    <submittedName>
        <fullName evidence="1">Uncharacterized protein</fullName>
    </submittedName>
</protein>
<accession>X1B1S9</accession>
<dbReference type="AlphaFoldDB" id="X1B1S9"/>
<organism evidence="1">
    <name type="scientific">marine sediment metagenome</name>
    <dbReference type="NCBI Taxonomy" id="412755"/>
    <lineage>
        <taxon>unclassified sequences</taxon>
        <taxon>metagenomes</taxon>
        <taxon>ecological metagenomes</taxon>
    </lineage>
</organism>
<sequence>MHSSIPHVKFKYSYEWAQEIVQAFTEKQSHGTENLCKIAGISHERLSQGLISAVRSDNQVQWLAFKLMIKQARLDDWRQYTKIPVAKRRKYLKLVQYCCQDTALDQMSAAESLDEGQMNLLSL</sequence>
<proteinExistence type="predicted"/>
<gene>
    <name evidence="1" type="ORF">S01H4_17941</name>
</gene>